<evidence type="ECO:0000313" key="1">
    <source>
        <dbReference type="EMBL" id="AFU86708.1"/>
    </source>
</evidence>
<evidence type="ECO:0000313" key="2">
    <source>
        <dbReference type="Proteomes" id="UP000000461"/>
    </source>
</evidence>
<sequence>MSTVAPQAHHVMKGKTVFFDYYVPITARKTTEFEGVILAVTNGSFGPLAIIEFEHQGQTHVIDVHLARVRVKGALGLSEQEAMLLRSVRILGLGGQLNVFYKHADYPAAQALEKHGLIKLLTMVKSPDGYATFALTDEGENFDLDAPASVIPNE</sequence>
<accession>K4JSI6</accession>
<name>K4JSI6_9CAUD</name>
<dbReference type="OrthoDB" id="36883at10239"/>
<organism evidence="1 2">
    <name type="scientific">Caulobacter phage CcrRogue</name>
    <dbReference type="NCBI Taxonomy" id="2927986"/>
    <lineage>
        <taxon>Viruses</taxon>
        <taxon>Duplodnaviria</taxon>
        <taxon>Heunggongvirae</taxon>
        <taxon>Uroviricota</taxon>
        <taxon>Caudoviricetes</taxon>
        <taxon>Jeanschmidtviridae</taxon>
        <taxon>Poindextervirus</taxon>
        <taxon>Poindextervirus rogue</taxon>
    </lineage>
</organism>
<reference evidence="1 2" key="1">
    <citation type="journal article" date="2012" name="BMC Genomics">
        <title>The Caulobacter crescentus phage phiCbK: genomics of a canonical phage.</title>
        <authorList>
            <person name="Gill J.J."/>
            <person name="Berry J.D."/>
            <person name="Russell W.K."/>
            <person name="Lessor L."/>
            <person name="Escobar Garcia D.A."/>
            <person name="Hernandez D."/>
            <person name="Kane A."/>
            <person name="Keene J."/>
            <person name="Maddox M."/>
            <person name="Martin R."/>
            <person name="Mohan S."/>
            <person name="Thorn A.M."/>
            <person name="Russell D.H."/>
            <person name="Young R."/>
        </authorList>
    </citation>
    <scope>NUCLEOTIDE SEQUENCE [LARGE SCALE GENOMIC DNA]</scope>
</reference>
<keyword evidence="2" id="KW-1185">Reference proteome</keyword>
<dbReference type="EMBL" id="JX100814">
    <property type="protein sequence ID" value="AFU86708.1"/>
    <property type="molecule type" value="Genomic_DNA"/>
</dbReference>
<proteinExistence type="predicted"/>
<dbReference type="KEGG" id="vg:13996007"/>
<dbReference type="Proteomes" id="UP000000461">
    <property type="component" value="Segment"/>
</dbReference>
<protein>
    <submittedName>
        <fullName evidence="1">Uncharacterized protein</fullName>
    </submittedName>
</protein>
<gene>
    <name evidence="1" type="ORF">CcrRogue_gp226</name>
</gene>